<protein>
    <submittedName>
        <fullName evidence="3">Uncharacterized protein</fullName>
    </submittedName>
</protein>
<dbReference type="Proteomes" id="UP000887577">
    <property type="component" value="Unplaced"/>
</dbReference>
<evidence type="ECO:0000313" key="3">
    <source>
        <dbReference type="WBParaSite" id="PSU_v2.g6281.t1"/>
    </source>
</evidence>
<proteinExistence type="predicted"/>
<sequence length="227" mass="25670">MEDPKTNDTDTIDETALEGEIINNHEEKEDPIADPIESITDPSTTDPLPTIPPPTEAPVTEAPTKTNLPLINKETLDNNMKLGFESIKFIKNNINRYVVNFDSNYVKLIQVSGGFANVLGFTWKKDLLNNDIADENPSVETYASHICIYINNILRPLIDEKNAEIGTILIDKKEKSIYTYYQTPIWFKLETTRIDTLSIEMADFFGYSIAGDNAHGHFVLAFINHKF</sequence>
<reference evidence="3" key="1">
    <citation type="submission" date="2022-11" db="UniProtKB">
        <authorList>
            <consortium name="WormBaseParasite"/>
        </authorList>
    </citation>
    <scope>IDENTIFICATION</scope>
</reference>
<feature type="compositionally biased region" description="Low complexity" evidence="1">
    <location>
        <begin position="38"/>
        <end position="48"/>
    </location>
</feature>
<name>A0A914Z2I1_9BILA</name>
<dbReference type="AlphaFoldDB" id="A0A914Z2I1"/>
<feature type="region of interest" description="Disordered" evidence="1">
    <location>
        <begin position="1"/>
        <end position="62"/>
    </location>
</feature>
<evidence type="ECO:0000313" key="2">
    <source>
        <dbReference type="Proteomes" id="UP000887577"/>
    </source>
</evidence>
<keyword evidence="2" id="KW-1185">Reference proteome</keyword>
<accession>A0A914Z2I1</accession>
<evidence type="ECO:0000256" key="1">
    <source>
        <dbReference type="SAM" id="MobiDB-lite"/>
    </source>
</evidence>
<dbReference type="WBParaSite" id="PSU_v2.g6281.t1">
    <property type="protein sequence ID" value="PSU_v2.g6281.t1"/>
    <property type="gene ID" value="PSU_v2.g6281"/>
</dbReference>
<organism evidence="2 3">
    <name type="scientific">Panagrolaimus superbus</name>
    <dbReference type="NCBI Taxonomy" id="310955"/>
    <lineage>
        <taxon>Eukaryota</taxon>
        <taxon>Metazoa</taxon>
        <taxon>Ecdysozoa</taxon>
        <taxon>Nematoda</taxon>
        <taxon>Chromadorea</taxon>
        <taxon>Rhabditida</taxon>
        <taxon>Tylenchina</taxon>
        <taxon>Panagrolaimomorpha</taxon>
        <taxon>Panagrolaimoidea</taxon>
        <taxon>Panagrolaimidae</taxon>
        <taxon>Panagrolaimus</taxon>
    </lineage>
</organism>